<feature type="region of interest" description="Disordered" evidence="1">
    <location>
        <begin position="150"/>
        <end position="243"/>
    </location>
</feature>
<accession>A0A1I7UFT8</accession>
<keyword evidence="2" id="KW-0732">Signal</keyword>
<sequence>MHFLLLFLVPALVSAFDSSFNYGCQNGKCTFQLVVPKEVAQYIDENALSNEISSISNSIGNLNNTISTFSDQGATEFTELFNGNYTIVNTQATSLNTSVNAVVQNATDLLTASANSNATAHLLYDSIDCFQKNNASSYTCFSLPTTVAPPTTQGASTTGNPSTGDVSTVTGGSTGAPISTLPFTGSTNAPFTGSTNSPSTGASVSTNAPVSGASSPSTSSGSSSGTDAPSSTPEITSTGKIST</sequence>
<name>A0A1I7UFT8_9PELO</name>
<evidence type="ECO:0000313" key="4">
    <source>
        <dbReference type="WBParaSite" id="Csp11.Scaffold629.g8890.t1"/>
    </source>
</evidence>
<feature type="chain" id="PRO_5012543047" evidence="2">
    <location>
        <begin position="16"/>
        <end position="243"/>
    </location>
</feature>
<dbReference type="eggNOG" id="ENOG502TI1N">
    <property type="taxonomic scope" value="Eukaryota"/>
</dbReference>
<organism evidence="3 4">
    <name type="scientific">Caenorhabditis tropicalis</name>
    <dbReference type="NCBI Taxonomy" id="1561998"/>
    <lineage>
        <taxon>Eukaryota</taxon>
        <taxon>Metazoa</taxon>
        <taxon>Ecdysozoa</taxon>
        <taxon>Nematoda</taxon>
        <taxon>Chromadorea</taxon>
        <taxon>Rhabditida</taxon>
        <taxon>Rhabditina</taxon>
        <taxon>Rhabditomorpha</taxon>
        <taxon>Rhabditoidea</taxon>
        <taxon>Rhabditidae</taxon>
        <taxon>Peloderinae</taxon>
        <taxon>Caenorhabditis</taxon>
    </lineage>
</organism>
<feature type="compositionally biased region" description="Low complexity" evidence="1">
    <location>
        <begin position="208"/>
        <end position="232"/>
    </location>
</feature>
<feature type="compositionally biased region" description="Polar residues" evidence="1">
    <location>
        <begin position="181"/>
        <end position="207"/>
    </location>
</feature>
<feature type="signal peptide" evidence="2">
    <location>
        <begin position="1"/>
        <end position="15"/>
    </location>
</feature>
<keyword evidence="3" id="KW-1185">Reference proteome</keyword>
<reference evidence="4" key="1">
    <citation type="submission" date="2016-11" db="UniProtKB">
        <authorList>
            <consortium name="WormBaseParasite"/>
        </authorList>
    </citation>
    <scope>IDENTIFICATION</scope>
</reference>
<evidence type="ECO:0000256" key="1">
    <source>
        <dbReference type="SAM" id="MobiDB-lite"/>
    </source>
</evidence>
<dbReference type="AlphaFoldDB" id="A0A1I7UFT8"/>
<feature type="compositionally biased region" description="Polar residues" evidence="1">
    <location>
        <begin position="150"/>
        <end position="161"/>
    </location>
</feature>
<proteinExistence type="predicted"/>
<protein>
    <submittedName>
        <fullName evidence="4">Flo11 domain-containing protein</fullName>
    </submittedName>
</protein>
<evidence type="ECO:0000313" key="3">
    <source>
        <dbReference type="Proteomes" id="UP000095282"/>
    </source>
</evidence>
<evidence type="ECO:0000256" key="2">
    <source>
        <dbReference type="SAM" id="SignalP"/>
    </source>
</evidence>
<dbReference type="Proteomes" id="UP000095282">
    <property type="component" value="Unplaced"/>
</dbReference>
<feature type="compositionally biased region" description="Polar residues" evidence="1">
    <location>
        <begin position="233"/>
        <end position="243"/>
    </location>
</feature>
<feature type="compositionally biased region" description="Low complexity" evidence="1">
    <location>
        <begin position="162"/>
        <end position="171"/>
    </location>
</feature>
<dbReference type="WBParaSite" id="Csp11.Scaffold629.g8890.t1">
    <property type="protein sequence ID" value="Csp11.Scaffold629.g8890.t1"/>
    <property type="gene ID" value="Csp11.Scaffold629.g8890"/>
</dbReference>